<protein>
    <submittedName>
        <fullName evidence="2">Uncharacterized protein</fullName>
    </submittedName>
</protein>
<reference evidence="2" key="1">
    <citation type="submission" date="2023-08" db="EMBL/GenBank/DDBJ databases">
        <title>Black Yeasts Isolated from many extreme environments.</title>
        <authorList>
            <person name="Coleine C."/>
            <person name="Stajich J.E."/>
            <person name="Selbmann L."/>
        </authorList>
    </citation>
    <scope>NUCLEOTIDE SEQUENCE</scope>
    <source>
        <strain evidence="2">CCFEE 5401</strain>
    </source>
</reference>
<feature type="region of interest" description="Disordered" evidence="1">
    <location>
        <begin position="17"/>
        <end position="42"/>
    </location>
</feature>
<evidence type="ECO:0000313" key="2">
    <source>
        <dbReference type="EMBL" id="KAK5105860.1"/>
    </source>
</evidence>
<organism evidence="2 3">
    <name type="scientific">Meristemomyces frigidus</name>
    <dbReference type="NCBI Taxonomy" id="1508187"/>
    <lineage>
        <taxon>Eukaryota</taxon>
        <taxon>Fungi</taxon>
        <taxon>Dikarya</taxon>
        <taxon>Ascomycota</taxon>
        <taxon>Pezizomycotina</taxon>
        <taxon>Dothideomycetes</taxon>
        <taxon>Dothideomycetidae</taxon>
        <taxon>Mycosphaerellales</taxon>
        <taxon>Teratosphaeriaceae</taxon>
        <taxon>Meristemomyces</taxon>
    </lineage>
</organism>
<evidence type="ECO:0000256" key="1">
    <source>
        <dbReference type="SAM" id="MobiDB-lite"/>
    </source>
</evidence>
<dbReference type="AlphaFoldDB" id="A0AAN7T8T6"/>
<gene>
    <name evidence="2" type="ORF">LTR62_001947</name>
</gene>
<evidence type="ECO:0000313" key="3">
    <source>
        <dbReference type="Proteomes" id="UP001310890"/>
    </source>
</evidence>
<name>A0AAN7T8T6_9PEZI</name>
<dbReference type="Proteomes" id="UP001310890">
    <property type="component" value="Unassembled WGS sequence"/>
</dbReference>
<accession>A0AAN7T8T6</accession>
<sequence>MKEAFAADREKIKLDTQNIAPVAKNNADVKPKEAEPCPNATQAHEEEWTFVNETEAAQDAECVAMWRMEQAR</sequence>
<dbReference type="EMBL" id="JAVRRL010000147">
    <property type="protein sequence ID" value="KAK5105860.1"/>
    <property type="molecule type" value="Genomic_DNA"/>
</dbReference>
<comment type="caution">
    <text evidence="2">The sequence shown here is derived from an EMBL/GenBank/DDBJ whole genome shotgun (WGS) entry which is preliminary data.</text>
</comment>
<proteinExistence type="predicted"/>